<dbReference type="GO" id="GO:0006429">
    <property type="term" value="P:leucyl-tRNA aminoacylation"/>
    <property type="evidence" value="ECO:0007669"/>
    <property type="project" value="UniProtKB-UniRule"/>
</dbReference>
<sequence length="807" mass="90808">MPFDPLHQESQIQRRWMEAQAFRAPRASELKPSDRTFYMLVMLPYPSGRIHMGHVRNYTLGDVVARFRRMRGDKVMNPLGWDSFGMPAENAAIKNGIHPAIWTRANIQEMKGQIQKMGISYDWDREIATFLPEYYRWNQWFFLKMWERGDVFRALRNVNWCEALGTVLANEQVVDGKDERTGHPVVQKALEQYFFAITKYADELLDGHAQLDWPENVKAMQRHWIGKSEGARLTFDLADGEQVTVFTTRLDTLCGVTFMALSTEHPFILKAAESDPGLKAFCAQVAAMSREDRLMSDIKLGFRSKLEAIHPFTGERIPIFAANYVLMDYGTGAVMGVPAHDERDHEFAEKYGLPIPKVIESENPWEPGILVNSGEFDGLTSEAAVDAMVERLGGRAEKAITFKLKDWGLSRQRYWGTPIPTVHCPDCGVVPEKEENLPIRLPEDVAFAGVGASPLLTSPTFLDCPCPRCGRPARRETDTMDTFVDSSWYWMRYLDPRNETLPFAKAEADAWSPVDLYIGGIEHATMHLIYARYFHKIMRDLGLASGDEPFKKLICQGMVLKDGFKMSKSKGNIVDPDEVIAKYGADALRLFMIFAAPIEKEIDWTGFEGIDGATRFLRRITRMVEEHAPTREPLPPKDQLTAEEKTLLVKLHQTLHKVTDDLDHRYQFNTLVSSLMETSNALADLPAGAPHRGPVLQHALEVFTLMLSPAAPHLAEQLWATLGHEGFCMHAAWPSVDPAWLSADEVTVVVQVNGKVRGRILVAASATEDERRAAALACPEALHHMEGKEVVKVVVPPGGKLVSIVVK</sequence>
<dbReference type="NCBIfam" id="TIGR00396">
    <property type="entry name" value="leuS_bact"/>
    <property type="match status" value="1"/>
</dbReference>
<dbReference type="HAMAP" id="MF_00049_B">
    <property type="entry name" value="Leu_tRNA_synth_B"/>
    <property type="match status" value="1"/>
</dbReference>
<dbReference type="Pfam" id="PF13603">
    <property type="entry name" value="tRNA-synt_1_2"/>
    <property type="match status" value="1"/>
</dbReference>
<dbReference type="InterPro" id="IPR001412">
    <property type="entry name" value="aa-tRNA-synth_I_CS"/>
</dbReference>
<dbReference type="EMBL" id="AP027080">
    <property type="protein sequence ID" value="BDU74620.1"/>
    <property type="molecule type" value="Genomic_DNA"/>
</dbReference>
<evidence type="ECO:0000256" key="2">
    <source>
        <dbReference type="ARBA" id="ARBA00022490"/>
    </source>
</evidence>
<dbReference type="GO" id="GO:0005829">
    <property type="term" value="C:cytosol"/>
    <property type="evidence" value="ECO:0007669"/>
    <property type="project" value="TreeGrafter"/>
</dbReference>
<keyword evidence="3 9" id="KW-0436">Ligase</keyword>
<dbReference type="RefSeq" id="WP_316413294.1">
    <property type="nucleotide sequence ID" value="NZ_AP027080.1"/>
</dbReference>
<dbReference type="FunFam" id="3.40.50.620:FF:000003">
    <property type="entry name" value="Leucine--tRNA ligase"/>
    <property type="match status" value="1"/>
</dbReference>
<dbReference type="InterPro" id="IPR014729">
    <property type="entry name" value="Rossmann-like_a/b/a_fold"/>
</dbReference>
<keyword evidence="16" id="KW-1185">Reference proteome</keyword>
<dbReference type="CDD" id="cd00812">
    <property type="entry name" value="LeuRS_core"/>
    <property type="match status" value="1"/>
</dbReference>
<feature type="binding site" evidence="9">
    <location>
        <position position="568"/>
    </location>
    <ligand>
        <name>ATP</name>
        <dbReference type="ChEBI" id="CHEBI:30616"/>
    </ligand>
</feature>
<dbReference type="PRINTS" id="PR00985">
    <property type="entry name" value="TRNASYNTHLEU"/>
</dbReference>
<dbReference type="Gene3D" id="3.40.50.620">
    <property type="entry name" value="HUPs"/>
    <property type="match status" value="2"/>
</dbReference>
<dbReference type="Pfam" id="PF08264">
    <property type="entry name" value="Anticodon_1"/>
    <property type="match status" value="1"/>
</dbReference>
<feature type="domain" description="Aminoacyl-tRNA synthetase class Ia" evidence="11">
    <location>
        <begin position="404"/>
        <end position="604"/>
    </location>
</feature>
<feature type="short sequence motif" description="'HIGH' region" evidence="9">
    <location>
        <begin position="44"/>
        <end position="54"/>
    </location>
</feature>
<dbReference type="PANTHER" id="PTHR43740:SF2">
    <property type="entry name" value="LEUCINE--TRNA LIGASE, MITOCHONDRIAL"/>
    <property type="match status" value="1"/>
</dbReference>
<evidence type="ECO:0000256" key="10">
    <source>
        <dbReference type="RuleBase" id="RU363035"/>
    </source>
</evidence>
<feature type="short sequence motif" description="'KMSKS' region" evidence="9">
    <location>
        <begin position="565"/>
        <end position="569"/>
    </location>
</feature>
<comment type="catalytic activity">
    <reaction evidence="8 9">
        <text>tRNA(Leu) + L-leucine + ATP = L-leucyl-tRNA(Leu) + AMP + diphosphate</text>
        <dbReference type="Rhea" id="RHEA:11688"/>
        <dbReference type="Rhea" id="RHEA-COMP:9613"/>
        <dbReference type="Rhea" id="RHEA-COMP:9622"/>
        <dbReference type="ChEBI" id="CHEBI:30616"/>
        <dbReference type="ChEBI" id="CHEBI:33019"/>
        <dbReference type="ChEBI" id="CHEBI:57427"/>
        <dbReference type="ChEBI" id="CHEBI:78442"/>
        <dbReference type="ChEBI" id="CHEBI:78494"/>
        <dbReference type="ChEBI" id="CHEBI:456215"/>
        <dbReference type="EC" id="6.1.1.4"/>
    </reaction>
</comment>
<dbReference type="InterPro" id="IPR002302">
    <property type="entry name" value="Leu-tRNA-ligase"/>
</dbReference>
<dbReference type="InterPro" id="IPR002300">
    <property type="entry name" value="aa-tRNA-synth_Ia"/>
</dbReference>
<dbReference type="GO" id="GO:0004823">
    <property type="term" value="F:leucine-tRNA ligase activity"/>
    <property type="evidence" value="ECO:0007669"/>
    <property type="project" value="UniProtKB-UniRule"/>
</dbReference>
<evidence type="ECO:0000256" key="1">
    <source>
        <dbReference type="ARBA" id="ARBA00005594"/>
    </source>
</evidence>
<feature type="domain" description="Methionyl/Leucyl tRNA synthetase" evidence="13">
    <location>
        <begin position="42"/>
        <end position="173"/>
    </location>
</feature>
<evidence type="ECO:0000256" key="4">
    <source>
        <dbReference type="ARBA" id="ARBA00022741"/>
    </source>
</evidence>
<dbReference type="KEGG" id="msil:METEAL_37940"/>
<keyword evidence="2 9" id="KW-0963">Cytoplasm</keyword>
<evidence type="ECO:0000256" key="8">
    <source>
        <dbReference type="ARBA" id="ARBA00047469"/>
    </source>
</evidence>
<evidence type="ECO:0000259" key="14">
    <source>
        <dbReference type="Pfam" id="PF13603"/>
    </source>
</evidence>
<comment type="subcellular location">
    <subcellularLocation>
        <location evidence="9">Cytoplasm</location>
    </subcellularLocation>
</comment>
<dbReference type="EC" id="6.1.1.4" evidence="9"/>
<evidence type="ECO:0000259" key="11">
    <source>
        <dbReference type="Pfam" id="PF00133"/>
    </source>
</evidence>
<evidence type="ECO:0000313" key="16">
    <source>
        <dbReference type="Proteomes" id="UP001238179"/>
    </source>
</evidence>
<dbReference type="GO" id="GO:0005524">
    <property type="term" value="F:ATP binding"/>
    <property type="evidence" value="ECO:0007669"/>
    <property type="project" value="UniProtKB-UniRule"/>
</dbReference>
<gene>
    <name evidence="9 15" type="primary">leuS</name>
    <name evidence="15" type="ORF">METEAL_37940</name>
</gene>
<keyword evidence="7 9" id="KW-0030">Aminoacyl-tRNA synthetase</keyword>
<dbReference type="Gene3D" id="1.10.730.10">
    <property type="entry name" value="Isoleucyl-tRNA Synthetase, Domain 1"/>
    <property type="match status" value="1"/>
</dbReference>
<evidence type="ECO:0000313" key="15">
    <source>
        <dbReference type="EMBL" id="BDU74620.1"/>
    </source>
</evidence>
<dbReference type="CDD" id="cd07958">
    <property type="entry name" value="Anticodon_Ia_Leu_BEm"/>
    <property type="match status" value="1"/>
</dbReference>
<dbReference type="GO" id="GO:0002161">
    <property type="term" value="F:aminoacyl-tRNA deacylase activity"/>
    <property type="evidence" value="ECO:0007669"/>
    <property type="project" value="InterPro"/>
</dbReference>
<keyword evidence="4 9" id="KW-0547">Nucleotide-binding</keyword>
<dbReference type="PANTHER" id="PTHR43740">
    <property type="entry name" value="LEUCYL-TRNA SYNTHETASE"/>
    <property type="match status" value="1"/>
</dbReference>
<dbReference type="InterPro" id="IPR025709">
    <property type="entry name" value="Leu_tRNA-synth_edit"/>
</dbReference>
<dbReference type="Proteomes" id="UP001238179">
    <property type="component" value="Chromosome"/>
</dbReference>
<evidence type="ECO:0000256" key="5">
    <source>
        <dbReference type="ARBA" id="ARBA00022840"/>
    </source>
</evidence>
<dbReference type="PROSITE" id="PS00178">
    <property type="entry name" value="AA_TRNA_LIGASE_I"/>
    <property type="match status" value="1"/>
</dbReference>
<protein>
    <recommendedName>
        <fullName evidence="9">Leucine--tRNA ligase</fullName>
        <ecNumber evidence="9">6.1.1.4</ecNumber>
    </recommendedName>
    <alternativeName>
        <fullName evidence="9">Leucyl-tRNA synthetase</fullName>
        <shortName evidence="9">LeuRS</shortName>
    </alternativeName>
</protein>
<dbReference type="Pfam" id="PF09334">
    <property type="entry name" value="tRNA-synt_1g"/>
    <property type="match status" value="1"/>
</dbReference>
<name>A0AA48GS20_9BACT</name>
<dbReference type="InterPro" id="IPR013155">
    <property type="entry name" value="M/V/L/I-tRNA-synth_anticd-bd"/>
</dbReference>
<dbReference type="FunFam" id="3.40.50.620:FF:000056">
    <property type="entry name" value="Leucine--tRNA ligase"/>
    <property type="match status" value="1"/>
</dbReference>
<evidence type="ECO:0000256" key="7">
    <source>
        <dbReference type="ARBA" id="ARBA00023146"/>
    </source>
</evidence>
<feature type="domain" description="Leucyl-tRNA synthetase editing" evidence="14">
    <location>
        <begin position="222"/>
        <end position="391"/>
    </location>
</feature>
<dbReference type="InterPro" id="IPR009080">
    <property type="entry name" value="tRNAsynth_Ia_anticodon-bd"/>
</dbReference>
<proteinExistence type="inferred from homology"/>
<evidence type="ECO:0000256" key="6">
    <source>
        <dbReference type="ARBA" id="ARBA00022917"/>
    </source>
</evidence>
<evidence type="ECO:0000256" key="9">
    <source>
        <dbReference type="HAMAP-Rule" id="MF_00049"/>
    </source>
</evidence>
<evidence type="ECO:0000256" key="3">
    <source>
        <dbReference type="ARBA" id="ARBA00022598"/>
    </source>
</evidence>
<keyword evidence="5 9" id="KW-0067">ATP-binding</keyword>
<evidence type="ECO:0000259" key="13">
    <source>
        <dbReference type="Pfam" id="PF09334"/>
    </source>
</evidence>
<keyword evidence="6 9" id="KW-0648">Protein biosynthesis</keyword>
<dbReference type="InterPro" id="IPR015413">
    <property type="entry name" value="Methionyl/Leucyl_tRNA_Synth"/>
</dbReference>
<dbReference type="Pfam" id="PF00133">
    <property type="entry name" value="tRNA-synt_1"/>
    <property type="match status" value="1"/>
</dbReference>
<feature type="domain" description="Methionyl/Valyl/Leucyl/Isoleucyl-tRNA synthetase anticodon-binding" evidence="12">
    <location>
        <begin position="645"/>
        <end position="768"/>
    </location>
</feature>
<dbReference type="SUPFAM" id="SSF50677">
    <property type="entry name" value="ValRS/IleRS/LeuRS editing domain"/>
    <property type="match status" value="1"/>
</dbReference>
<evidence type="ECO:0000259" key="12">
    <source>
        <dbReference type="Pfam" id="PF08264"/>
    </source>
</evidence>
<comment type="similarity">
    <text evidence="1 9 10">Belongs to the class-I aminoacyl-tRNA synthetase family.</text>
</comment>
<reference evidence="16" key="1">
    <citation type="journal article" date="2023" name="Int. J. Syst. Evol. Microbiol.">
        <title>Mesoterricola silvestris gen. nov., sp. nov., Mesoterricola sediminis sp. nov., Geothrix oryzae sp. nov., Geothrix edaphica sp. nov., Geothrix rubra sp. nov., and Geothrix limicola sp. nov., six novel members of Acidobacteriota isolated from soils.</title>
        <authorList>
            <person name="Itoh H."/>
            <person name="Sugisawa Y."/>
            <person name="Mise K."/>
            <person name="Xu Z."/>
            <person name="Kuniyasu M."/>
            <person name="Ushijima N."/>
            <person name="Kawano K."/>
            <person name="Kobayashi E."/>
            <person name="Shiratori Y."/>
            <person name="Masuda Y."/>
            <person name="Senoo K."/>
        </authorList>
    </citation>
    <scope>NUCLEOTIDE SEQUENCE [LARGE SCALE GENOMIC DNA]</scope>
    <source>
        <strain evidence="16">W79</strain>
    </source>
</reference>
<organism evidence="15 16">
    <name type="scientific">Mesoterricola silvestris</name>
    <dbReference type="NCBI Taxonomy" id="2927979"/>
    <lineage>
        <taxon>Bacteria</taxon>
        <taxon>Pseudomonadati</taxon>
        <taxon>Acidobacteriota</taxon>
        <taxon>Holophagae</taxon>
        <taxon>Holophagales</taxon>
        <taxon>Holophagaceae</taxon>
        <taxon>Mesoterricola</taxon>
    </lineage>
</organism>
<dbReference type="AlphaFoldDB" id="A0AA48GS20"/>
<dbReference type="SUPFAM" id="SSF47323">
    <property type="entry name" value="Anticodon-binding domain of a subclass of class I aminoacyl-tRNA synthetases"/>
    <property type="match status" value="1"/>
</dbReference>
<dbReference type="SUPFAM" id="SSF52374">
    <property type="entry name" value="Nucleotidylyl transferase"/>
    <property type="match status" value="1"/>
</dbReference>
<dbReference type="FunFam" id="1.10.730.10:FF:000002">
    <property type="entry name" value="Leucine--tRNA ligase"/>
    <property type="match status" value="1"/>
</dbReference>
<dbReference type="InterPro" id="IPR009008">
    <property type="entry name" value="Val/Leu/Ile-tRNA-synth_edit"/>
</dbReference>
<dbReference type="Gene3D" id="3.10.20.590">
    <property type="match status" value="1"/>
</dbReference>
<accession>A0AA48GS20</accession>